<keyword evidence="1" id="KW-0812">Transmembrane</keyword>
<evidence type="ECO:0000313" key="3">
    <source>
        <dbReference type="Proteomes" id="UP000193467"/>
    </source>
</evidence>
<dbReference type="Proteomes" id="UP000193467">
    <property type="component" value="Unassembled WGS sequence"/>
</dbReference>
<gene>
    <name evidence="2" type="ORF">BCR35DRAFT_334277</name>
</gene>
<keyword evidence="1" id="KW-1133">Transmembrane helix</keyword>
<feature type="transmembrane region" description="Helical" evidence="1">
    <location>
        <begin position="21"/>
        <end position="39"/>
    </location>
</feature>
<comment type="caution">
    <text evidence="2">The sequence shown here is derived from an EMBL/GenBank/DDBJ whole genome shotgun (WGS) entry which is preliminary data.</text>
</comment>
<evidence type="ECO:0000256" key="1">
    <source>
        <dbReference type="SAM" id="Phobius"/>
    </source>
</evidence>
<dbReference type="AlphaFoldDB" id="A0A1Y2ECZ1"/>
<sequence length="395" mass="45249">MSITTIKRRASRTLSSRPIRVSLLVLLALAPWLYLIKLLQLASLAGNRIAASHFDSLSTTQRCQQNPFRSPGYLNTSLSSNETDYEHNRWIPFASNCSTPSLLPLVRGREPLPWLQNRAIVLFGSSVDRWHLVYFCELAHGTVEIIQPSHPLSPLQLPPDFLQPGERIVPGAQPHICRVEEYNLMLVFVFHYGLEEEDHWRKVKIGRPEERHWTPPGSFEARLSHLLLPLLSNLNISISSIDLIEVSSYEWDLAYWQQASRYRNSGAERHLQDGHETFLPFYVRRLQEVAEVLINTFPRRHPQQMPILWRVPHVSGRNDPAPRFAKAMERATRFVFAEGGSLSQSFELDETGAILEGGGQSSWMGDHTHPAKYPHAVVWSDYVLWRLRKSITGEV</sequence>
<dbReference type="InParanoid" id="A0A1Y2ECZ1"/>
<organism evidence="2 3">
    <name type="scientific">Leucosporidium creatinivorum</name>
    <dbReference type="NCBI Taxonomy" id="106004"/>
    <lineage>
        <taxon>Eukaryota</taxon>
        <taxon>Fungi</taxon>
        <taxon>Dikarya</taxon>
        <taxon>Basidiomycota</taxon>
        <taxon>Pucciniomycotina</taxon>
        <taxon>Microbotryomycetes</taxon>
        <taxon>Leucosporidiales</taxon>
        <taxon>Leucosporidium</taxon>
    </lineage>
</organism>
<keyword evidence="1" id="KW-0472">Membrane</keyword>
<reference evidence="2 3" key="1">
    <citation type="submission" date="2016-07" db="EMBL/GenBank/DDBJ databases">
        <title>Pervasive Adenine N6-methylation of Active Genes in Fungi.</title>
        <authorList>
            <consortium name="DOE Joint Genome Institute"/>
            <person name="Mondo S.J."/>
            <person name="Dannebaum R.O."/>
            <person name="Kuo R.C."/>
            <person name="Labutti K."/>
            <person name="Haridas S."/>
            <person name="Kuo A."/>
            <person name="Salamov A."/>
            <person name="Ahrendt S.R."/>
            <person name="Lipzen A."/>
            <person name="Sullivan W."/>
            <person name="Andreopoulos W.B."/>
            <person name="Clum A."/>
            <person name="Lindquist E."/>
            <person name="Daum C."/>
            <person name="Ramamoorthy G.K."/>
            <person name="Gryganskyi A."/>
            <person name="Culley D."/>
            <person name="Magnuson J.K."/>
            <person name="James T.Y."/>
            <person name="O'Malley M.A."/>
            <person name="Stajich J.E."/>
            <person name="Spatafora J.W."/>
            <person name="Visel A."/>
            <person name="Grigoriev I.V."/>
        </authorList>
    </citation>
    <scope>NUCLEOTIDE SEQUENCE [LARGE SCALE GENOMIC DNA]</scope>
    <source>
        <strain evidence="2 3">62-1032</strain>
    </source>
</reference>
<name>A0A1Y2ECZ1_9BASI</name>
<protein>
    <submittedName>
        <fullName evidence="2">Uncharacterized protein</fullName>
    </submittedName>
</protein>
<keyword evidence="3" id="KW-1185">Reference proteome</keyword>
<accession>A0A1Y2ECZ1</accession>
<proteinExistence type="predicted"/>
<dbReference type="EMBL" id="MCGR01000056">
    <property type="protein sequence ID" value="ORY69441.1"/>
    <property type="molecule type" value="Genomic_DNA"/>
</dbReference>
<evidence type="ECO:0000313" key="2">
    <source>
        <dbReference type="EMBL" id="ORY69441.1"/>
    </source>
</evidence>